<accession>A0A7J8K3M8</accession>
<evidence type="ECO:0000256" key="9">
    <source>
        <dbReference type="SAM" id="SignalP"/>
    </source>
</evidence>
<evidence type="ECO:0000256" key="5">
    <source>
        <dbReference type="ARBA" id="ARBA00022702"/>
    </source>
</evidence>
<protein>
    <submittedName>
        <fullName evidence="11">Urocortin 3</fullName>
    </submittedName>
</protein>
<dbReference type="GO" id="GO:0007189">
    <property type="term" value="P:adenylate cyclase-activating G protein-coupled receptor signaling pathway"/>
    <property type="evidence" value="ECO:0007669"/>
    <property type="project" value="TreeGrafter"/>
</dbReference>
<proteinExistence type="inferred from homology"/>
<feature type="domain" description="Corticotropin-releasing factor" evidence="10">
    <location>
        <begin position="125"/>
        <end position="161"/>
    </location>
</feature>
<comment type="subcellular location">
    <subcellularLocation>
        <location evidence="1">Secreted</location>
    </subcellularLocation>
</comment>
<dbReference type="Pfam" id="PF00473">
    <property type="entry name" value="CRF"/>
    <property type="match status" value="1"/>
</dbReference>
<dbReference type="EMBL" id="JACASF010000001">
    <property type="protein sequence ID" value="KAF6503329.1"/>
    <property type="molecule type" value="Genomic_DNA"/>
</dbReference>
<evidence type="ECO:0000256" key="7">
    <source>
        <dbReference type="ARBA" id="ARBA00025160"/>
    </source>
</evidence>
<dbReference type="GO" id="GO:0007586">
    <property type="term" value="P:digestion"/>
    <property type="evidence" value="ECO:0007669"/>
    <property type="project" value="InterPro"/>
</dbReference>
<comment type="caution">
    <text evidence="11">The sequence shown here is derived from an EMBL/GenBank/DDBJ whole genome shotgun (WGS) entry which is preliminary data.</text>
</comment>
<dbReference type="GO" id="GO:0051431">
    <property type="term" value="F:corticotropin-releasing hormone receptor 2 binding"/>
    <property type="evidence" value="ECO:0007669"/>
    <property type="project" value="InterPro"/>
</dbReference>
<evidence type="ECO:0000313" key="12">
    <source>
        <dbReference type="Proteomes" id="UP000550707"/>
    </source>
</evidence>
<dbReference type="GO" id="GO:0005615">
    <property type="term" value="C:extracellular space"/>
    <property type="evidence" value="ECO:0007669"/>
    <property type="project" value="InterPro"/>
</dbReference>
<dbReference type="PANTHER" id="PTHR17575">
    <property type="entry name" value="UROCORTIN-2 AND 3"/>
    <property type="match status" value="1"/>
</dbReference>
<keyword evidence="6 9" id="KW-0732">Signal</keyword>
<dbReference type="FunCoup" id="A0A7J8K3M8">
    <property type="interactions" value="1"/>
</dbReference>
<dbReference type="InParanoid" id="A0A7J8K3M8"/>
<feature type="region of interest" description="Disordered" evidence="8">
    <location>
        <begin position="54"/>
        <end position="99"/>
    </location>
</feature>
<comment type="similarity">
    <text evidence="2">Belongs to the sauvagine/corticotropin-releasing factor/urotensin I family.</text>
</comment>
<evidence type="ECO:0000256" key="1">
    <source>
        <dbReference type="ARBA" id="ARBA00004613"/>
    </source>
</evidence>
<reference evidence="11 12" key="1">
    <citation type="journal article" date="2020" name="Nature">
        <title>Six reference-quality genomes reveal evolution of bat adaptations.</title>
        <authorList>
            <person name="Jebb D."/>
            <person name="Huang Z."/>
            <person name="Pippel M."/>
            <person name="Hughes G.M."/>
            <person name="Lavrichenko K."/>
            <person name="Devanna P."/>
            <person name="Winkler S."/>
            <person name="Jermiin L.S."/>
            <person name="Skirmuntt E.C."/>
            <person name="Katzourakis A."/>
            <person name="Burkitt-Gray L."/>
            <person name="Ray D.A."/>
            <person name="Sullivan K.A.M."/>
            <person name="Roscito J.G."/>
            <person name="Kirilenko B.M."/>
            <person name="Davalos L.M."/>
            <person name="Corthals A.P."/>
            <person name="Power M.L."/>
            <person name="Jones G."/>
            <person name="Ransome R.D."/>
            <person name="Dechmann D.K.N."/>
            <person name="Locatelli A.G."/>
            <person name="Puechmaille S.J."/>
            <person name="Fedrigo O."/>
            <person name="Jarvis E.D."/>
            <person name="Hiller M."/>
            <person name="Vernes S.C."/>
            <person name="Myers E.W."/>
            <person name="Teeling E.C."/>
        </authorList>
    </citation>
    <scope>NUCLEOTIDE SEQUENCE [LARGE SCALE GENOMIC DNA]</scope>
    <source>
        <strain evidence="11">MMolMol1</strain>
        <tissue evidence="11">Muscle</tissue>
    </source>
</reference>
<keyword evidence="4" id="KW-0964">Secreted</keyword>
<organism evidence="11 12">
    <name type="scientific">Molossus molossus</name>
    <name type="common">Pallas' mastiff bat</name>
    <name type="synonym">Vespertilio molossus</name>
    <dbReference type="NCBI Taxonomy" id="27622"/>
    <lineage>
        <taxon>Eukaryota</taxon>
        <taxon>Metazoa</taxon>
        <taxon>Chordata</taxon>
        <taxon>Craniata</taxon>
        <taxon>Vertebrata</taxon>
        <taxon>Euteleostomi</taxon>
        <taxon>Mammalia</taxon>
        <taxon>Eutheria</taxon>
        <taxon>Laurasiatheria</taxon>
        <taxon>Chiroptera</taxon>
        <taxon>Yangochiroptera</taxon>
        <taxon>Molossidae</taxon>
        <taxon>Molossus</taxon>
    </lineage>
</organism>
<feature type="signal peptide" evidence="9">
    <location>
        <begin position="1"/>
        <end position="21"/>
    </location>
</feature>
<dbReference type="GO" id="GO:0031669">
    <property type="term" value="P:cellular response to nutrient levels"/>
    <property type="evidence" value="ECO:0007669"/>
    <property type="project" value="TreeGrafter"/>
</dbReference>
<dbReference type="GO" id="GO:0005179">
    <property type="term" value="F:hormone activity"/>
    <property type="evidence" value="ECO:0007669"/>
    <property type="project" value="UniProtKB-KW"/>
</dbReference>
<evidence type="ECO:0000256" key="6">
    <source>
        <dbReference type="ARBA" id="ARBA00022729"/>
    </source>
</evidence>
<dbReference type="InterPro" id="IPR024270">
    <property type="entry name" value="Urocortin_II/III"/>
</dbReference>
<dbReference type="Proteomes" id="UP000550707">
    <property type="component" value="Unassembled WGS sequence"/>
</dbReference>
<name>A0A7J8K3M8_MOLMO</name>
<dbReference type="PANTHER" id="PTHR17575:SF1">
    <property type="entry name" value="UROCORTIN-3"/>
    <property type="match status" value="1"/>
</dbReference>
<dbReference type="InterPro" id="IPR000187">
    <property type="entry name" value="CRF"/>
</dbReference>
<sequence length="165" mass="18189">MLVPAHFLLLLLVGAPRMGLSHKFSKAESIFCCINTALSEARKSPLEDAPLLSKRGFPYLPSQAPSSGEDKEREEEEENKKKRTFSGPRGVGGAGSPQYKYLPQAQLRSRLSQNKTKSDQRTKLTLSLDVPTNIMNVLFNIAKAKNLRAKAAANAHLMAQIGRKK</sequence>
<feature type="chain" id="PRO_5029913684" evidence="9">
    <location>
        <begin position="22"/>
        <end position="165"/>
    </location>
</feature>
<keyword evidence="5" id="KW-0372">Hormone</keyword>
<evidence type="ECO:0000256" key="4">
    <source>
        <dbReference type="ARBA" id="ARBA00022525"/>
    </source>
</evidence>
<evidence type="ECO:0000259" key="10">
    <source>
        <dbReference type="Pfam" id="PF00473"/>
    </source>
</evidence>
<dbReference type="OrthoDB" id="9949770at2759"/>
<evidence type="ECO:0000256" key="2">
    <source>
        <dbReference type="ARBA" id="ARBA00009287"/>
    </source>
</evidence>
<evidence type="ECO:0000313" key="11">
    <source>
        <dbReference type="EMBL" id="KAF6503329.1"/>
    </source>
</evidence>
<dbReference type="AlphaFoldDB" id="A0A7J8K3M8"/>
<evidence type="ECO:0000256" key="8">
    <source>
        <dbReference type="SAM" id="MobiDB-lite"/>
    </source>
</evidence>
<gene>
    <name evidence="11" type="ORF">HJG59_019169</name>
</gene>
<dbReference type="GO" id="GO:0009755">
    <property type="term" value="P:hormone-mediated signaling pathway"/>
    <property type="evidence" value="ECO:0007669"/>
    <property type="project" value="TreeGrafter"/>
</dbReference>
<comment type="subunit">
    <text evidence="3">Binds with high affinity to CRF receptors 2-alpha and 2-beta.</text>
</comment>
<comment type="function">
    <text evidence="7">Suppresses food intake, delays gastric emptying and decreases heat-induced edema. Might represent an endogenous ligand for maintaining homeostasis after stress.</text>
</comment>
<keyword evidence="12" id="KW-1185">Reference proteome</keyword>
<evidence type="ECO:0000256" key="3">
    <source>
        <dbReference type="ARBA" id="ARBA00011328"/>
    </source>
</evidence>